<organism evidence="1 2">
    <name type="scientific">Coniosporium uncinatum</name>
    <dbReference type="NCBI Taxonomy" id="93489"/>
    <lineage>
        <taxon>Eukaryota</taxon>
        <taxon>Fungi</taxon>
        <taxon>Dikarya</taxon>
        <taxon>Ascomycota</taxon>
        <taxon>Pezizomycotina</taxon>
        <taxon>Dothideomycetes</taxon>
        <taxon>Dothideomycetes incertae sedis</taxon>
        <taxon>Coniosporium</taxon>
    </lineage>
</organism>
<feature type="non-terminal residue" evidence="1">
    <location>
        <position position="286"/>
    </location>
</feature>
<dbReference type="Proteomes" id="UP001186974">
    <property type="component" value="Unassembled WGS sequence"/>
</dbReference>
<sequence length="286" mass="32027">MPYDPPHGQRRPGNMLPSHLTNGASAQHDSKETRDQKERENLYAAIRSANTQRQPVDLDSMNGHLSSSAPSRTGTDILGRGTRLGVWDGEGDDVLEEKPARDPRDESSLHALTSRPQSPFTQQPTIDFDGLSWPSVGTRARLEATPDEARERLKKLSGAVRTILECIGEDPNREGLLETPDRYAKAMMYFTKGYEENLRDIVNGAVFHEDHDEMVIVKDIEIYSLCEHHLVPFLGKMHIGYIPQGRVIGLSKLARIAEMFARRLQLQEKLTKQVALALSEVLKPLG</sequence>
<comment type="caution">
    <text evidence="1">The sequence shown here is derived from an EMBL/GenBank/DDBJ whole genome shotgun (WGS) entry which is preliminary data.</text>
</comment>
<protein>
    <submittedName>
        <fullName evidence="1">GTP cyclohydrolase I</fullName>
    </submittedName>
</protein>
<proteinExistence type="predicted"/>
<evidence type="ECO:0000313" key="1">
    <source>
        <dbReference type="EMBL" id="KAK3045308.1"/>
    </source>
</evidence>
<gene>
    <name evidence="1" type="primary">FOL2</name>
    <name evidence="1" type="ORF">LTS18_014066</name>
</gene>
<reference evidence="1" key="1">
    <citation type="submission" date="2024-09" db="EMBL/GenBank/DDBJ databases">
        <title>Black Yeasts Isolated from many extreme environments.</title>
        <authorList>
            <person name="Coleine C."/>
            <person name="Stajich J.E."/>
            <person name="Selbmann L."/>
        </authorList>
    </citation>
    <scope>NUCLEOTIDE SEQUENCE</scope>
    <source>
        <strain evidence="1">CCFEE 5737</strain>
    </source>
</reference>
<name>A0ACC3CVY1_9PEZI</name>
<dbReference type="EMBL" id="JAWDJW010010779">
    <property type="protein sequence ID" value="KAK3045308.1"/>
    <property type="molecule type" value="Genomic_DNA"/>
</dbReference>
<keyword evidence="2" id="KW-1185">Reference proteome</keyword>
<evidence type="ECO:0000313" key="2">
    <source>
        <dbReference type="Proteomes" id="UP001186974"/>
    </source>
</evidence>
<accession>A0ACC3CVY1</accession>